<name>A0ABP8NKY5_9BACT</name>
<dbReference type="Proteomes" id="UP001500840">
    <property type="component" value="Unassembled WGS sequence"/>
</dbReference>
<accession>A0ABP8NKY5</accession>
<evidence type="ECO:0000313" key="2">
    <source>
        <dbReference type="EMBL" id="GAA4469038.1"/>
    </source>
</evidence>
<protein>
    <submittedName>
        <fullName evidence="2">DUF1570 domain-containing protein</fullName>
    </submittedName>
</protein>
<evidence type="ECO:0000313" key="3">
    <source>
        <dbReference type="Proteomes" id="UP001500840"/>
    </source>
</evidence>
<keyword evidence="3" id="KW-1185">Reference proteome</keyword>
<feature type="domain" description="DUF1570" evidence="1">
    <location>
        <begin position="323"/>
        <end position="441"/>
    </location>
</feature>
<dbReference type="RefSeq" id="WP_345327406.1">
    <property type="nucleotide sequence ID" value="NZ_BAABGA010000102.1"/>
</dbReference>
<dbReference type="InterPro" id="IPR011464">
    <property type="entry name" value="DUF1570"/>
</dbReference>
<dbReference type="Pfam" id="PF07607">
    <property type="entry name" value="DUF1570"/>
    <property type="match status" value="1"/>
</dbReference>
<evidence type="ECO:0000259" key="1">
    <source>
        <dbReference type="Pfam" id="PF07607"/>
    </source>
</evidence>
<organism evidence="2 3">
    <name type="scientific">Novipirellula rosea</name>
    <dbReference type="NCBI Taxonomy" id="1031540"/>
    <lineage>
        <taxon>Bacteria</taxon>
        <taxon>Pseudomonadati</taxon>
        <taxon>Planctomycetota</taxon>
        <taxon>Planctomycetia</taxon>
        <taxon>Pirellulales</taxon>
        <taxon>Pirellulaceae</taxon>
        <taxon>Novipirellula</taxon>
    </lineage>
</organism>
<comment type="caution">
    <text evidence="2">The sequence shown here is derived from an EMBL/GenBank/DDBJ whole genome shotgun (WGS) entry which is preliminary data.</text>
</comment>
<sequence>MRSCVHFFSNIAVHAAFICCVALFVSLTPCRADYTLYTLPGSDLSIMLEGSVTYNPGGTATHRHPRGSLYFNAKDIQVLKLPTNEAVFAKKLREATQSKDVDTMLETAKWALHNGLLDECKSLLSAAWKLDSSHAKIRKLAGLMYYLNRPVTNNSTIEANARELVGGKSMQLSRSKHFFLLHDGDNEKDPRTRKTRPEMRLELLEKVYESYFLTFAFEGLFLRPPTDPLAVVLFSQHADFMQMEKRLGMGLRQVAGFYLPKENISIFYDSGTTPMFQQLQKLNEMFDGMEKDIRRNRVQGGGELIRFANTIELLIDIERESEDVSVVSHEAVHQLAGNTDLFPSDGVFVRWVHEGLASFFESSKMARWSGVGVVDRDRIAYYRVLEGDPIRGGIEFIVSDLGFTIEGMLGNQLPAYGQAWALTHFLFHERFDQLIKFYREIQNIDIEVTDAETLKAKAEKLVSTFDECFGDRTTLELEWRRYMRSLRTDMERLAEEIR</sequence>
<proteinExistence type="predicted"/>
<gene>
    <name evidence="2" type="ORF">GCM10023156_60700</name>
</gene>
<dbReference type="EMBL" id="BAABGA010000102">
    <property type="protein sequence ID" value="GAA4469038.1"/>
    <property type="molecule type" value="Genomic_DNA"/>
</dbReference>
<reference evidence="3" key="1">
    <citation type="journal article" date="2019" name="Int. J. Syst. Evol. Microbiol.">
        <title>The Global Catalogue of Microorganisms (GCM) 10K type strain sequencing project: providing services to taxonomists for standard genome sequencing and annotation.</title>
        <authorList>
            <consortium name="The Broad Institute Genomics Platform"/>
            <consortium name="The Broad Institute Genome Sequencing Center for Infectious Disease"/>
            <person name="Wu L."/>
            <person name="Ma J."/>
        </authorList>
    </citation>
    <scope>NUCLEOTIDE SEQUENCE [LARGE SCALE GENOMIC DNA]</scope>
    <source>
        <strain evidence="3">JCM 17759</strain>
    </source>
</reference>